<feature type="coiled-coil region" evidence="2">
    <location>
        <begin position="642"/>
        <end position="781"/>
    </location>
</feature>
<feature type="coiled-coil region" evidence="2">
    <location>
        <begin position="234"/>
        <end position="261"/>
    </location>
</feature>
<dbReference type="PANTHER" id="PTHR18870:SF9">
    <property type="entry name" value="PROTEIN TAG-278-RELATED"/>
    <property type="match status" value="1"/>
</dbReference>
<feature type="coiled-coil region" evidence="2">
    <location>
        <begin position="837"/>
        <end position="890"/>
    </location>
</feature>
<dbReference type="PANTHER" id="PTHR18870">
    <property type="entry name" value="PROTEIN TAG-278-RELATED"/>
    <property type="match status" value="1"/>
</dbReference>
<dbReference type="SMR" id="A0A836KBU1"/>
<dbReference type="AlphaFoldDB" id="A0A836KBU1"/>
<feature type="coiled-coil region" evidence="2">
    <location>
        <begin position="159"/>
        <end position="208"/>
    </location>
</feature>
<reference evidence="5" key="2">
    <citation type="journal article" date="2021" name="Sci. Data">
        <title>Chromosome-scale genome sequencing, assembly and annotation of six genomes from subfamily Leishmaniinae.</title>
        <authorList>
            <person name="Almutairi H."/>
            <person name="Urbaniak M.D."/>
            <person name="Bates M.D."/>
            <person name="Jariyapan N."/>
            <person name="Kwakye-Nuako G."/>
            <person name="Thomaz Soccol V."/>
            <person name="Al-Salem W.S."/>
            <person name="Dillon R.J."/>
            <person name="Bates P.A."/>
            <person name="Gatherer D."/>
        </authorList>
    </citation>
    <scope>NUCLEOTIDE SEQUENCE [LARGE SCALE GENOMIC DNA]</scope>
</reference>
<dbReference type="RefSeq" id="XP_067059427.1">
    <property type="nucleotide sequence ID" value="XM_067203736.1"/>
</dbReference>
<feature type="coiled-coil region" evidence="2">
    <location>
        <begin position="367"/>
        <end position="419"/>
    </location>
</feature>
<feature type="region of interest" description="Disordered" evidence="3">
    <location>
        <begin position="981"/>
        <end position="1014"/>
    </location>
</feature>
<dbReference type="Proteomes" id="UP000674143">
    <property type="component" value="Unassembled WGS sequence"/>
</dbReference>
<dbReference type="GeneID" id="92357670"/>
<evidence type="ECO:0000313" key="5">
    <source>
        <dbReference type="Proteomes" id="UP000674143"/>
    </source>
</evidence>
<evidence type="ECO:0000256" key="2">
    <source>
        <dbReference type="SAM" id="Coils"/>
    </source>
</evidence>
<reference evidence="5" key="1">
    <citation type="journal article" date="2021" name="Microbiol. Resour. Announc.">
        <title>LGAAP: Leishmaniinae Genome Assembly and Annotation Pipeline.</title>
        <authorList>
            <person name="Almutairi H."/>
            <person name="Urbaniak M.D."/>
            <person name="Bates M.D."/>
            <person name="Jariyapan N."/>
            <person name="Kwakye-Nuako G."/>
            <person name="Thomaz-Soccol V."/>
            <person name="Al-Salem W.S."/>
            <person name="Dillon R.J."/>
            <person name="Bates P.A."/>
            <person name="Gatherer D."/>
        </authorList>
    </citation>
    <scope>NUCLEOTIDE SEQUENCE [LARGE SCALE GENOMIC DNA]</scope>
</reference>
<protein>
    <recommendedName>
        <fullName evidence="6">Protein FAM184A/B N-terminal domain-containing protein</fullName>
    </recommendedName>
</protein>
<keyword evidence="5" id="KW-1185">Reference proteome</keyword>
<feature type="coiled-coil region" evidence="2">
    <location>
        <begin position="511"/>
        <end position="545"/>
    </location>
</feature>
<comment type="caution">
    <text evidence="4">The sequence shown here is derived from an EMBL/GenBank/DDBJ whole genome shotgun (WGS) entry which is preliminary data.</text>
</comment>
<dbReference type="EMBL" id="JAFHLR010000035">
    <property type="protein sequence ID" value="KAG5466537.1"/>
    <property type="molecule type" value="Genomic_DNA"/>
</dbReference>
<name>A0A836KBU1_9TRYP</name>
<evidence type="ECO:0000256" key="1">
    <source>
        <dbReference type="ARBA" id="ARBA00023054"/>
    </source>
</evidence>
<feature type="coiled-coil region" evidence="2">
    <location>
        <begin position="451"/>
        <end position="485"/>
    </location>
</feature>
<accession>A0A836KBU1</accession>
<gene>
    <name evidence="4" type="ORF">LSCM4_01689</name>
</gene>
<organism evidence="4 5">
    <name type="scientific">Leishmania orientalis</name>
    <dbReference type="NCBI Taxonomy" id="2249476"/>
    <lineage>
        <taxon>Eukaryota</taxon>
        <taxon>Discoba</taxon>
        <taxon>Euglenozoa</taxon>
        <taxon>Kinetoplastea</taxon>
        <taxon>Metakinetoplastina</taxon>
        <taxon>Trypanosomatida</taxon>
        <taxon>Trypanosomatidae</taxon>
        <taxon>Leishmaniinae</taxon>
        <taxon>Leishmania</taxon>
    </lineage>
</organism>
<dbReference type="KEGG" id="loi:92357670"/>
<sequence>MSRNISVSFAAQEDDKHYKMCKKIAQLTKVIYILNNRSEDNEQRTEWLHQTHVQEIAQLCQEYESQLERLQQQVAACKADQMHISASLEKSQKEQLQSAQEDFKARLAVLSQQVSEQESKYDSVLREEKHRMAAEVAAETKRVRDSKDVELANLVREYNDKYKAMLAEQLDSRDALEKALEREWGSRVEELQAELAAAQGDMNAQLQSKSKLLQEALQRCATLSSEKDQSVASLDEAHLQLKTLQRQLGRTEEELAAERRRRATADVVESELEAKVASLESGQDTFLKERAEKQQSLAAERALNARQAAELQVLENEKASLSTAKEALVQELEDCTAALTACKAHRDAAESQLRDLHLSSAAHASSLSEVALQLGEAKQRITFLEEAAAEAQHKYLKEAAQAQQRLEGALHQAAEAARVSQAEHEEELRSARASLTSNWSSEQQKMMETHMKATEELTRQHEMEARQLRAELAAARELLQSTSKQVDGAAVEVSDLRAQCAEKDALLRKHSEESAKERLGLEQQLQQLQREMEAARSDGAESAAALSAALERAQAEHAAACAAADAAHARALREAEERSAAQLGNVSREHARLLNAMQEQHTTAIQRAKEDSAAQAISLSRDVDTRLAAQQRGHAEQLAAVRSAAVAAEEQLRARISELQAQLQEALSEKSALQASSSEALQQQQANLEHLQAAMAKTQADAAAALDRALRDADMQRRDDVNALEAMRQKQVSAERQRYENAVAAHKEEVALMEASAGKCMAAMEARLQKTVATFEEMRAKDLKELEERLTSVHQLQVREQTATHSAERLQLQCTIDAADAKLKELISSVTSKTEALDVLAAQRDGLLENLAEARRNGEAAIVAERNRRAADLEQLRAAHQKELNALGATHKGIVDDFVRQQGEERRAHQALVDQLRGAVEELQYKYSYRESRSEDIELINKLLQDVQDKELALNKAQKDMRMYKLELINREENYNKIFGRHPSVADHSGVAQTAAKSPSSLPGIGATRKQSTR</sequence>
<feature type="coiled-coil region" evidence="2">
    <location>
        <begin position="297"/>
        <end position="331"/>
    </location>
</feature>
<evidence type="ECO:0000313" key="4">
    <source>
        <dbReference type="EMBL" id="KAG5466537.1"/>
    </source>
</evidence>
<feature type="coiled-coil region" evidence="2">
    <location>
        <begin position="53"/>
        <end position="127"/>
    </location>
</feature>
<keyword evidence="1 2" id="KW-0175">Coiled coil</keyword>
<feature type="compositionally biased region" description="Polar residues" evidence="3">
    <location>
        <begin position="991"/>
        <end position="1001"/>
    </location>
</feature>
<evidence type="ECO:0000256" key="3">
    <source>
        <dbReference type="SAM" id="MobiDB-lite"/>
    </source>
</evidence>
<proteinExistence type="predicted"/>
<evidence type="ECO:0008006" key="6">
    <source>
        <dbReference type="Google" id="ProtNLM"/>
    </source>
</evidence>
<feature type="coiled-coil region" evidence="2">
    <location>
        <begin position="940"/>
        <end position="974"/>
    </location>
</feature>